<accession>A0ABD7FZG1</accession>
<dbReference type="InterPro" id="IPR007280">
    <property type="entry name" value="Peptidase_C_arc/bac"/>
</dbReference>
<dbReference type="EMBL" id="QKKU01000009">
    <property type="protein sequence ID" value="RBM72123.1"/>
    <property type="molecule type" value="Genomic_DNA"/>
</dbReference>
<dbReference type="Pfam" id="PF04151">
    <property type="entry name" value="PPC"/>
    <property type="match status" value="1"/>
</dbReference>
<name>A0ABD7FZG1_9VIBR</name>
<dbReference type="Proteomes" id="UP000252199">
    <property type="component" value="Unassembled WGS sequence"/>
</dbReference>
<proteinExistence type="predicted"/>
<gene>
    <name evidence="3" type="ORF">DLR72_01690</name>
</gene>
<keyword evidence="3" id="KW-0645">Protease</keyword>
<evidence type="ECO:0000313" key="4">
    <source>
        <dbReference type="Proteomes" id="UP000252199"/>
    </source>
</evidence>
<evidence type="ECO:0000313" key="3">
    <source>
        <dbReference type="EMBL" id="RBM72123.1"/>
    </source>
</evidence>
<evidence type="ECO:0000259" key="2">
    <source>
        <dbReference type="Pfam" id="PF04151"/>
    </source>
</evidence>
<dbReference type="GO" id="GO:0008237">
    <property type="term" value="F:metallopeptidase activity"/>
    <property type="evidence" value="ECO:0007669"/>
    <property type="project" value="UniProtKB-KW"/>
</dbReference>
<keyword evidence="3" id="KW-0482">Metalloprotease</keyword>
<feature type="domain" description="Peptidase C-terminal archaeal/bacterial" evidence="2">
    <location>
        <begin position="19"/>
        <end position="68"/>
    </location>
</feature>
<keyword evidence="3" id="KW-0378">Hydrolase</keyword>
<dbReference type="Gene3D" id="2.60.120.380">
    <property type="match status" value="1"/>
</dbReference>
<dbReference type="AlphaFoldDB" id="A0ABD7FZG1"/>
<protein>
    <submittedName>
        <fullName evidence="3">Zinc metalloprotease</fullName>
    </submittedName>
</protein>
<keyword evidence="1" id="KW-0732">Signal</keyword>
<sequence length="84" mass="9146">MKSKIVTATLALCCLSPSMSSGSGDADLYVKTGQPPTQSLYDCRPYQSTNNETCVTPLVNEDLYIMLRAYRSFAGVTLTATEKQ</sequence>
<feature type="chain" id="PRO_5044755818" evidence="1">
    <location>
        <begin position="22"/>
        <end position="84"/>
    </location>
</feature>
<feature type="signal peptide" evidence="1">
    <location>
        <begin position="1"/>
        <end position="21"/>
    </location>
</feature>
<evidence type="ECO:0000256" key="1">
    <source>
        <dbReference type="SAM" id="SignalP"/>
    </source>
</evidence>
<reference evidence="3 4" key="1">
    <citation type="submission" date="2018-06" db="EMBL/GenBank/DDBJ databases">
        <title>Draft genome sequences of nine Vibrio sp. clinical isolates from across the United States representing the closest known relative of Vibrio cholerae.</title>
        <authorList>
            <person name="Islam M.T."/>
            <person name="Liang K."/>
            <person name="Im M.S."/>
            <person name="Winkjer J."/>
            <person name="Busby S."/>
            <person name="Batra D."/>
            <person name="Rowe L."/>
            <person name="Tarr C.L."/>
            <person name="Boucher Y."/>
        </authorList>
    </citation>
    <scope>NUCLEOTIDE SEQUENCE [LARGE SCALE GENOMIC DNA]</scope>
    <source>
        <strain evidence="3 4">2017V-1110</strain>
    </source>
</reference>
<comment type="caution">
    <text evidence="3">The sequence shown here is derived from an EMBL/GenBank/DDBJ whole genome shotgun (WGS) entry which is preliminary data.</text>
</comment>
<organism evidence="3 4">
    <name type="scientific">Vibrio paracholerae</name>
    <dbReference type="NCBI Taxonomy" id="650003"/>
    <lineage>
        <taxon>Bacteria</taxon>
        <taxon>Pseudomonadati</taxon>
        <taxon>Pseudomonadota</taxon>
        <taxon>Gammaproteobacteria</taxon>
        <taxon>Vibrionales</taxon>
        <taxon>Vibrionaceae</taxon>
        <taxon>Vibrio</taxon>
    </lineage>
</organism>